<name>A0ABY4DPJ2_9NEIS</name>
<evidence type="ECO:0000313" key="2">
    <source>
        <dbReference type="Proteomes" id="UP000829817"/>
    </source>
</evidence>
<proteinExistence type="predicted"/>
<organism evidence="1 2">
    <name type="scientific">Uruburuella testudinis</name>
    <dbReference type="NCBI Taxonomy" id="1282863"/>
    <lineage>
        <taxon>Bacteria</taxon>
        <taxon>Pseudomonadati</taxon>
        <taxon>Pseudomonadota</taxon>
        <taxon>Betaproteobacteria</taxon>
        <taxon>Neisseriales</taxon>
        <taxon>Neisseriaceae</taxon>
        <taxon>Uruburuella</taxon>
    </lineage>
</organism>
<keyword evidence="2" id="KW-1185">Reference proteome</keyword>
<accession>A0ABY4DPJ2</accession>
<sequence length="98" mass="11043">MALHPTQIFEALEKLVQEPDRNSFIYEFLRIFDTPKSTITKLKKGDAASNVADNIDCGAVALKQRLYFQPVGGGGTTWPKRWRSCDSRLLLPNIKSAF</sequence>
<dbReference type="Proteomes" id="UP000829817">
    <property type="component" value="Chromosome"/>
</dbReference>
<evidence type="ECO:0000313" key="1">
    <source>
        <dbReference type="EMBL" id="UOO80974.1"/>
    </source>
</evidence>
<dbReference type="EMBL" id="CP091508">
    <property type="protein sequence ID" value="UOO80974.1"/>
    <property type="molecule type" value="Genomic_DNA"/>
</dbReference>
<reference evidence="1 2" key="1">
    <citation type="journal article" date="2022" name="Res Sq">
        <title>Evolution of multicellular longitudinally dividing oral cavity symbionts (Neisseriaceae).</title>
        <authorList>
            <person name="Nyongesa S."/>
            <person name="Weber P."/>
            <person name="Bernet E."/>
            <person name="Pullido F."/>
            <person name="Nieckarz M."/>
            <person name="Delaby M."/>
            <person name="Nieves C."/>
            <person name="Viehboeck T."/>
            <person name="Krause N."/>
            <person name="Rivera-Millot A."/>
            <person name="Nakamura A."/>
            <person name="Vischer N."/>
            <person name="VanNieuwenhze M."/>
            <person name="Brun Y."/>
            <person name="Cava F."/>
            <person name="Bulgheresi S."/>
            <person name="Veyrier F."/>
        </authorList>
    </citation>
    <scope>NUCLEOTIDE SEQUENCE [LARGE SCALE GENOMIC DNA]</scope>
    <source>
        <strain evidence="1 2">CCUG 63373m</strain>
    </source>
</reference>
<gene>
    <name evidence="1" type="ORF">LVJ83_08250</name>
</gene>
<dbReference type="RefSeq" id="WP_244784044.1">
    <property type="nucleotide sequence ID" value="NZ_CP091508.1"/>
</dbReference>
<protein>
    <submittedName>
        <fullName evidence="1">Uncharacterized protein</fullName>
    </submittedName>
</protein>